<protein>
    <submittedName>
        <fullName evidence="1">Uncharacterized protein</fullName>
    </submittedName>
</protein>
<dbReference type="AlphaFoldDB" id="A0A8H3FQR0"/>
<reference evidence="1" key="1">
    <citation type="submission" date="2021-03" db="EMBL/GenBank/DDBJ databases">
        <authorList>
            <person name="Tagirdzhanova G."/>
        </authorList>
    </citation>
    <scope>NUCLEOTIDE SEQUENCE</scope>
</reference>
<accession>A0A8H3FQR0</accession>
<comment type="caution">
    <text evidence="1">The sequence shown here is derived from an EMBL/GenBank/DDBJ whole genome shotgun (WGS) entry which is preliminary data.</text>
</comment>
<gene>
    <name evidence="1" type="ORF">ALECFALPRED_003368</name>
</gene>
<name>A0A8H3FQR0_9LECA</name>
<dbReference type="InterPro" id="IPR018811">
    <property type="entry name" value="MRX11"/>
</dbReference>
<evidence type="ECO:0000313" key="1">
    <source>
        <dbReference type="EMBL" id="CAF9926143.1"/>
    </source>
</evidence>
<dbReference type="GO" id="GO:0005739">
    <property type="term" value="C:mitochondrion"/>
    <property type="evidence" value="ECO:0007669"/>
    <property type="project" value="TreeGrafter"/>
</dbReference>
<dbReference type="OrthoDB" id="5580261at2759"/>
<dbReference type="PANTHER" id="PTHR28002:SF1">
    <property type="entry name" value="MIOREX COMPLEX COMPONENT 11"/>
    <property type="match status" value="1"/>
</dbReference>
<proteinExistence type="predicted"/>
<dbReference type="PANTHER" id="PTHR28002">
    <property type="entry name" value="MIOREX COMPLEX COMPONENT 11"/>
    <property type="match status" value="1"/>
</dbReference>
<organism evidence="1 2">
    <name type="scientific">Alectoria fallacina</name>
    <dbReference type="NCBI Taxonomy" id="1903189"/>
    <lineage>
        <taxon>Eukaryota</taxon>
        <taxon>Fungi</taxon>
        <taxon>Dikarya</taxon>
        <taxon>Ascomycota</taxon>
        <taxon>Pezizomycotina</taxon>
        <taxon>Lecanoromycetes</taxon>
        <taxon>OSLEUM clade</taxon>
        <taxon>Lecanoromycetidae</taxon>
        <taxon>Lecanorales</taxon>
        <taxon>Lecanorineae</taxon>
        <taxon>Parmeliaceae</taxon>
        <taxon>Alectoria</taxon>
    </lineage>
</organism>
<dbReference type="Proteomes" id="UP000664203">
    <property type="component" value="Unassembled WGS sequence"/>
</dbReference>
<dbReference type="Pfam" id="PF10306">
    <property type="entry name" value="FLILHELTA"/>
    <property type="match status" value="1"/>
</dbReference>
<keyword evidence="2" id="KW-1185">Reference proteome</keyword>
<dbReference type="EMBL" id="CAJPDR010000211">
    <property type="protein sequence ID" value="CAF9926143.1"/>
    <property type="molecule type" value="Genomic_DNA"/>
</dbReference>
<sequence>MTGKQWLPVIRAAWSRPTLALRAKRRPAFSTKSDDIKPETSQKTRSRIVLITSRLPKFLQGYTTPLINAPLTHISAFLLLHELTAVIPLFGLAATFHYTQWMPPLISEGKWVSDGVEKFGNYFRRKGWLGEEGKARRYRWWGRGEGATRIVVELATAYAITKALLPLRLILSVSATPWFAKMAIVPSTNIIRRIFTRKKK</sequence>
<evidence type="ECO:0000313" key="2">
    <source>
        <dbReference type="Proteomes" id="UP000664203"/>
    </source>
</evidence>